<reference evidence="2 3" key="1">
    <citation type="journal article" date="2019" name="Int. J. Syst. Evol. Microbiol.">
        <title>The Global Catalogue of Microorganisms (GCM) 10K type strain sequencing project: providing services to taxonomists for standard genome sequencing and annotation.</title>
        <authorList>
            <consortium name="The Broad Institute Genomics Platform"/>
            <consortium name="The Broad Institute Genome Sequencing Center for Infectious Disease"/>
            <person name="Wu L."/>
            <person name="Ma J."/>
        </authorList>
    </citation>
    <scope>NUCLEOTIDE SEQUENCE [LARGE SCALE GENOMIC DNA]</scope>
    <source>
        <strain evidence="2 3">PSR21</strain>
    </source>
</reference>
<evidence type="ECO:0000259" key="1">
    <source>
        <dbReference type="PROSITE" id="PS51186"/>
    </source>
</evidence>
<dbReference type="InterPro" id="IPR000182">
    <property type="entry name" value="GNAT_dom"/>
</dbReference>
<sequence>MSDVTDAEVRTARPDDHLDVRRVLDAALLEVGDVAAAIDRGEVLVAVETGREDRADETERVLGALVLDSDRVEAVAVRRRRRGRGIGTALVEAASERRGRLTADFREAVRPFYEALGFAVEERDGRLWGVRGEDEA</sequence>
<dbReference type="GeneID" id="79316457"/>
<evidence type="ECO:0000313" key="2">
    <source>
        <dbReference type="EMBL" id="MFC7316890.1"/>
    </source>
</evidence>
<evidence type="ECO:0000313" key="3">
    <source>
        <dbReference type="Proteomes" id="UP001596547"/>
    </source>
</evidence>
<feature type="domain" description="N-acetyltransferase" evidence="1">
    <location>
        <begin position="7"/>
        <end position="136"/>
    </location>
</feature>
<dbReference type="Pfam" id="PF13508">
    <property type="entry name" value="Acetyltransf_7"/>
    <property type="match status" value="1"/>
</dbReference>
<dbReference type="SUPFAM" id="SSF55729">
    <property type="entry name" value="Acyl-CoA N-acyltransferases (Nat)"/>
    <property type="match status" value="1"/>
</dbReference>
<proteinExistence type="predicted"/>
<organism evidence="2 3">
    <name type="scientific">Halomarina halobia</name>
    <dbReference type="NCBI Taxonomy" id="3033386"/>
    <lineage>
        <taxon>Archaea</taxon>
        <taxon>Methanobacteriati</taxon>
        <taxon>Methanobacteriota</taxon>
        <taxon>Stenosarchaea group</taxon>
        <taxon>Halobacteria</taxon>
        <taxon>Halobacteriales</taxon>
        <taxon>Natronomonadaceae</taxon>
        <taxon>Halomarina</taxon>
    </lineage>
</organism>
<comment type="caution">
    <text evidence="2">The sequence shown here is derived from an EMBL/GenBank/DDBJ whole genome shotgun (WGS) entry which is preliminary data.</text>
</comment>
<dbReference type="Proteomes" id="UP001596547">
    <property type="component" value="Unassembled WGS sequence"/>
</dbReference>
<dbReference type="RefSeq" id="WP_368410812.1">
    <property type="nucleotide sequence ID" value="NZ_CP119992.1"/>
</dbReference>
<gene>
    <name evidence="2" type="ORF">ACFQPE_08795</name>
</gene>
<dbReference type="GO" id="GO:0016746">
    <property type="term" value="F:acyltransferase activity"/>
    <property type="evidence" value="ECO:0007669"/>
    <property type="project" value="UniProtKB-KW"/>
</dbReference>
<dbReference type="EC" id="2.3.1.-" evidence="2"/>
<keyword evidence="2" id="KW-0808">Transferase</keyword>
<accession>A0ABD6A941</accession>
<dbReference type="EMBL" id="JBHTBF010000002">
    <property type="protein sequence ID" value="MFC7316890.1"/>
    <property type="molecule type" value="Genomic_DNA"/>
</dbReference>
<dbReference type="InterPro" id="IPR016181">
    <property type="entry name" value="Acyl_CoA_acyltransferase"/>
</dbReference>
<keyword evidence="3" id="KW-1185">Reference proteome</keyword>
<dbReference type="AlphaFoldDB" id="A0ABD6A941"/>
<dbReference type="PROSITE" id="PS51186">
    <property type="entry name" value="GNAT"/>
    <property type="match status" value="1"/>
</dbReference>
<name>A0ABD6A941_9EURY</name>
<dbReference type="Gene3D" id="3.40.630.30">
    <property type="match status" value="1"/>
</dbReference>
<keyword evidence="2" id="KW-0012">Acyltransferase</keyword>
<protein>
    <submittedName>
        <fullName evidence="2">GNAT family N-acetyltransferase</fullName>
        <ecNumber evidence="2">2.3.1.-</ecNumber>
    </submittedName>
</protein>